<keyword evidence="12" id="KW-1185">Reference proteome</keyword>
<proteinExistence type="inferred from homology"/>
<protein>
    <recommendedName>
        <fullName evidence="7">DNA-directed RNA polymerase subunit</fullName>
    </recommendedName>
</protein>
<feature type="region of interest" description="Disordered" evidence="8">
    <location>
        <begin position="176"/>
        <end position="196"/>
    </location>
</feature>
<comment type="similarity">
    <text evidence="2">Belongs to the eukaryotic RPA43 RNA polymerase subunit family.</text>
</comment>
<dbReference type="EMBL" id="BTGD01000002">
    <property type="protein sequence ID" value="GMM54384.1"/>
    <property type="molecule type" value="Genomic_DNA"/>
</dbReference>
<comment type="function">
    <text evidence="7">DNA-dependent RNA polymerase which catalyzes the transcription of DNA into RNA using the four ribonucleoside triphosphates as substrates.</text>
</comment>
<feature type="compositionally biased region" description="Acidic residues" evidence="8">
    <location>
        <begin position="176"/>
        <end position="185"/>
    </location>
</feature>
<evidence type="ECO:0000256" key="5">
    <source>
        <dbReference type="ARBA" id="ARBA00023163"/>
    </source>
</evidence>
<keyword evidence="5 7" id="KW-0804">Transcription</keyword>
<feature type="region of interest" description="Disordered" evidence="8">
    <location>
        <begin position="264"/>
        <end position="308"/>
    </location>
</feature>
<dbReference type="PANTHER" id="PTHR12709">
    <property type="entry name" value="DNA-DIRECTED RNA POLYMERASE II, III"/>
    <property type="match status" value="1"/>
</dbReference>
<dbReference type="Proteomes" id="UP001377567">
    <property type="component" value="Unassembled WGS sequence"/>
</dbReference>
<evidence type="ECO:0000256" key="7">
    <source>
        <dbReference type="RuleBase" id="RU369086"/>
    </source>
</evidence>
<evidence type="ECO:0000256" key="8">
    <source>
        <dbReference type="SAM" id="MobiDB-lite"/>
    </source>
</evidence>
<accession>A0AAV5RS51</accession>
<evidence type="ECO:0000256" key="1">
    <source>
        <dbReference type="ARBA" id="ARBA00004604"/>
    </source>
</evidence>
<dbReference type="GO" id="GO:0005736">
    <property type="term" value="C:RNA polymerase I complex"/>
    <property type="evidence" value="ECO:0007669"/>
    <property type="project" value="TreeGrafter"/>
</dbReference>
<dbReference type="CDD" id="cd04328">
    <property type="entry name" value="RNAP_I_Rpa43_N"/>
    <property type="match status" value="1"/>
</dbReference>
<keyword evidence="3 7" id="KW-0240">DNA-directed RNA polymerase</keyword>
<name>A0AAV5RS51_MAUHU</name>
<sequence length="308" mass="34420">MVKVKRSAEDAVAARFIKKHKKLIKNPIVDGVSNCITRVPITLYVSLAPQFLQNPEQGIMKQHLNPMVMKYNNNVGGIVLGYDKLEIFDADPLADEETSSTKLIKITADTPYGFTWCSVDMYVWQPQMGDVLEGHIFIQSASHIGLLIHDAFNASIKKNYIPSDWTFIRNEEQFNEDAEAEEGANSEDAPKVHKPQSMGYWVDGNGEQIDGKIKFTVRNLFTTGRVVSIEGSLLTDEYAEGDGTRSQVENLPVVSNKKIVFDEEVESENKESHKDLELSEVKEDNGSEIVYEENSSSSSDDSSDSDSE</sequence>
<dbReference type="Gene3D" id="6.10.140.1770">
    <property type="match status" value="1"/>
</dbReference>
<evidence type="ECO:0000256" key="6">
    <source>
        <dbReference type="ARBA" id="ARBA00023242"/>
    </source>
</evidence>
<evidence type="ECO:0000259" key="10">
    <source>
        <dbReference type="Pfam" id="PF17875"/>
    </source>
</evidence>
<dbReference type="AlphaFoldDB" id="A0AAV5RS51"/>
<evidence type="ECO:0000313" key="12">
    <source>
        <dbReference type="Proteomes" id="UP001377567"/>
    </source>
</evidence>
<feature type="compositionally biased region" description="Basic and acidic residues" evidence="8">
    <location>
        <begin position="267"/>
        <end position="285"/>
    </location>
</feature>
<feature type="domain" description="RPA43 OB" evidence="10">
    <location>
        <begin position="126"/>
        <end position="234"/>
    </location>
</feature>
<dbReference type="FunFam" id="3.30.1490.120:FF:000004">
    <property type="entry name" value="RNA polymerase I subunit Rpa43"/>
    <property type="match status" value="1"/>
</dbReference>
<dbReference type="InterPro" id="IPR045113">
    <property type="entry name" value="Rpb7-like"/>
</dbReference>
<dbReference type="InterPro" id="IPR041901">
    <property type="entry name" value="RNAP_I_Rpa43_N"/>
</dbReference>
<comment type="caution">
    <text evidence="11">The sequence shown here is derived from an EMBL/GenBank/DDBJ whole genome shotgun (WGS) entry which is preliminary data.</text>
</comment>
<dbReference type="GO" id="GO:0006361">
    <property type="term" value="P:transcription initiation at RNA polymerase I promoter"/>
    <property type="evidence" value="ECO:0007669"/>
    <property type="project" value="UniProtKB-ARBA"/>
</dbReference>
<organism evidence="11 12">
    <name type="scientific">Maudiozyma humilis</name>
    <name type="common">Sour dough yeast</name>
    <name type="synonym">Kazachstania humilis</name>
    <dbReference type="NCBI Taxonomy" id="51915"/>
    <lineage>
        <taxon>Eukaryota</taxon>
        <taxon>Fungi</taxon>
        <taxon>Dikarya</taxon>
        <taxon>Ascomycota</taxon>
        <taxon>Saccharomycotina</taxon>
        <taxon>Saccharomycetes</taxon>
        <taxon>Saccharomycetales</taxon>
        <taxon>Saccharomycetaceae</taxon>
        <taxon>Maudiozyma</taxon>
    </lineage>
</organism>
<dbReference type="InterPro" id="IPR005576">
    <property type="entry name" value="Rpb7-like_N"/>
</dbReference>
<feature type="domain" description="RNA polymerase Rpb7-like N-terminal" evidence="9">
    <location>
        <begin position="43"/>
        <end position="86"/>
    </location>
</feature>
<evidence type="ECO:0000256" key="2">
    <source>
        <dbReference type="ARBA" id="ARBA00005930"/>
    </source>
</evidence>
<dbReference type="GO" id="GO:0006362">
    <property type="term" value="P:transcription elongation by RNA polymerase I"/>
    <property type="evidence" value="ECO:0007669"/>
    <property type="project" value="UniProtKB-ARBA"/>
</dbReference>
<dbReference type="InterPro" id="IPR012340">
    <property type="entry name" value="NA-bd_OB-fold"/>
</dbReference>
<evidence type="ECO:0000259" key="9">
    <source>
        <dbReference type="Pfam" id="PF03876"/>
    </source>
</evidence>
<gene>
    <name evidence="11" type="ORF">DAKH74_010000</name>
</gene>
<keyword evidence="4" id="KW-0597">Phosphoprotein</keyword>
<evidence type="ECO:0000256" key="4">
    <source>
        <dbReference type="ARBA" id="ARBA00022553"/>
    </source>
</evidence>
<evidence type="ECO:0000313" key="11">
    <source>
        <dbReference type="EMBL" id="GMM54384.1"/>
    </source>
</evidence>
<dbReference type="PANTHER" id="PTHR12709:SF5">
    <property type="entry name" value="DNA-DIRECTED RNA POLYMERASE I SUBUNIT RPA43"/>
    <property type="match status" value="1"/>
</dbReference>
<keyword evidence="6 7" id="KW-0539">Nucleus</keyword>
<dbReference type="Pfam" id="PF17875">
    <property type="entry name" value="RPA43_OB"/>
    <property type="match status" value="1"/>
</dbReference>
<dbReference type="InterPro" id="IPR041178">
    <property type="entry name" value="RPA43_OB"/>
</dbReference>
<dbReference type="Gene3D" id="3.30.1490.120">
    <property type="entry name" value="RNA polymerase Rpb7-like, N-terminal domain"/>
    <property type="match status" value="1"/>
</dbReference>
<comment type="subcellular location">
    <subcellularLocation>
        <location evidence="1">Nucleus</location>
        <location evidence="1">Nucleolus</location>
    </subcellularLocation>
</comment>
<dbReference type="Gene3D" id="2.40.50.140">
    <property type="entry name" value="Nucleic acid-binding proteins"/>
    <property type="match status" value="1"/>
</dbReference>
<evidence type="ECO:0000256" key="3">
    <source>
        <dbReference type="ARBA" id="ARBA00022478"/>
    </source>
</evidence>
<dbReference type="Pfam" id="PF03876">
    <property type="entry name" value="SHS2_Rpb7-N"/>
    <property type="match status" value="1"/>
</dbReference>
<reference evidence="11 12" key="1">
    <citation type="journal article" date="2023" name="Elife">
        <title>Identification of key yeast species and microbe-microbe interactions impacting larval growth of Drosophila in the wild.</title>
        <authorList>
            <person name="Mure A."/>
            <person name="Sugiura Y."/>
            <person name="Maeda R."/>
            <person name="Honda K."/>
            <person name="Sakurai N."/>
            <person name="Takahashi Y."/>
            <person name="Watada M."/>
            <person name="Katoh T."/>
            <person name="Gotoh A."/>
            <person name="Gotoh Y."/>
            <person name="Taniguchi I."/>
            <person name="Nakamura K."/>
            <person name="Hayashi T."/>
            <person name="Katayama T."/>
            <person name="Uemura T."/>
            <person name="Hattori Y."/>
        </authorList>
    </citation>
    <scope>NUCLEOTIDE SEQUENCE [LARGE SCALE GENOMIC DNA]</scope>
    <source>
        <strain evidence="11 12">KH-74</strain>
    </source>
</reference>
<dbReference type="InterPro" id="IPR036898">
    <property type="entry name" value="RNA_pol_Rpb7-like_N_sf"/>
</dbReference>